<gene>
    <name evidence="2" type="ORF">Aple_010450</name>
</gene>
<dbReference type="AlphaFoldDB" id="A0A5M3XAI6"/>
<feature type="compositionally biased region" description="Low complexity" evidence="1">
    <location>
        <begin position="122"/>
        <end position="135"/>
    </location>
</feature>
<evidence type="ECO:0000313" key="3">
    <source>
        <dbReference type="Proteomes" id="UP000377595"/>
    </source>
</evidence>
<evidence type="ECO:0000313" key="2">
    <source>
        <dbReference type="EMBL" id="GES18150.1"/>
    </source>
</evidence>
<name>A0A5M3XAI6_9ACTN</name>
<sequence>MILTGTFVLSVGSFDIWHDAVLHVRNAALSLLQKYLTRPPQPGSAREDIAAEYGLSRYALRRDNRMLAAAGLLRQLRRQVGKGLWQHLIVAVAEPALMPAPREAWDLLDASLASGQADARPDAAPAASSAEPESSQVTTPGEKRHIEPVNNRPPGRTDHKPSVVRSVPELIGLSTLPPLPAPTDMVERGEDWRWRTPAQVLGLARTHGAANLERALALLARNDLPFYLADLVVALMGGADYGTDELHRVLAGVHEAEHPYAVARWRLMKLICMPRWQERQRERELAGRWRAPSTTFVSKAPPDPEATRARGLAAARAALRRAKETKVA</sequence>
<proteinExistence type="predicted"/>
<comment type="caution">
    <text evidence="2">The sequence shown here is derived from an EMBL/GenBank/DDBJ whole genome shotgun (WGS) entry which is preliminary data.</text>
</comment>
<protein>
    <submittedName>
        <fullName evidence="2">Uncharacterized protein</fullName>
    </submittedName>
</protein>
<feature type="region of interest" description="Disordered" evidence="1">
    <location>
        <begin position="116"/>
        <end position="163"/>
    </location>
</feature>
<reference evidence="2 3" key="1">
    <citation type="submission" date="2019-10" db="EMBL/GenBank/DDBJ databases">
        <title>Whole genome shotgun sequence of Acrocarpospora pleiomorpha NBRC 16267.</title>
        <authorList>
            <person name="Ichikawa N."/>
            <person name="Kimura A."/>
            <person name="Kitahashi Y."/>
            <person name="Komaki H."/>
            <person name="Oguchi A."/>
        </authorList>
    </citation>
    <scope>NUCLEOTIDE SEQUENCE [LARGE SCALE GENOMIC DNA]</scope>
    <source>
        <strain evidence="2 3">NBRC 16267</strain>
    </source>
</reference>
<dbReference type="EMBL" id="BLAF01000006">
    <property type="protein sequence ID" value="GES18150.1"/>
    <property type="molecule type" value="Genomic_DNA"/>
</dbReference>
<feature type="region of interest" description="Disordered" evidence="1">
    <location>
        <begin position="292"/>
        <end position="311"/>
    </location>
</feature>
<accession>A0A5M3XAI6</accession>
<keyword evidence="3" id="KW-1185">Reference proteome</keyword>
<evidence type="ECO:0000256" key="1">
    <source>
        <dbReference type="SAM" id="MobiDB-lite"/>
    </source>
</evidence>
<organism evidence="2 3">
    <name type="scientific">Acrocarpospora pleiomorpha</name>
    <dbReference type="NCBI Taxonomy" id="90975"/>
    <lineage>
        <taxon>Bacteria</taxon>
        <taxon>Bacillati</taxon>
        <taxon>Actinomycetota</taxon>
        <taxon>Actinomycetes</taxon>
        <taxon>Streptosporangiales</taxon>
        <taxon>Streptosporangiaceae</taxon>
        <taxon>Acrocarpospora</taxon>
    </lineage>
</organism>
<dbReference type="Proteomes" id="UP000377595">
    <property type="component" value="Unassembled WGS sequence"/>
</dbReference>
<dbReference type="RefSeq" id="WP_344317077.1">
    <property type="nucleotide sequence ID" value="NZ_BAAAHM010000017.1"/>
</dbReference>